<dbReference type="PANTHER" id="PTHR35391">
    <property type="entry name" value="C2H2-TYPE DOMAIN-CONTAINING PROTEIN-RELATED"/>
    <property type="match status" value="1"/>
</dbReference>
<protein>
    <recommendedName>
        <fullName evidence="4">C2H2-type domain-containing protein</fullName>
    </recommendedName>
</protein>
<proteinExistence type="predicted"/>
<dbReference type="PANTHER" id="PTHR35391:SF5">
    <property type="entry name" value="DUF6590 DOMAIN-CONTAINING PROTEIN"/>
    <property type="match status" value="1"/>
</dbReference>
<feature type="compositionally biased region" description="Basic residues" evidence="1">
    <location>
        <begin position="493"/>
        <end position="510"/>
    </location>
</feature>
<evidence type="ECO:0000256" key="1">
    <source>
        <dbReference type="SAM" id="MobiDB-lite"/>
    </source>
</evidence>
<feature type="region of interest" description="Disordered" evidence="1">
    <location>
        <begin position="269"/>
        <end position="294"/>
    </location>
</feature>
<dbReference type="AlphaFoldDB" id="A0A9N9VPN3"/>
<dbReference type="OrthoDB" id="195446at2759"/>
<organism evidence="2 3">
    <name type="scientific">Clonostachys rhizophaga</name>
    <dbReference type="NCBI Taxonomy" id="160324"/>
    <lineage>
        <taxon>Eukaryota</taxon>
        <taxon>Fungi</taxon>
        <taxon>Dikarya</taxon>
        <taxon>Ascomycota</taxon>
        <taxon>Pezizomycotina</taxon>
        <taxon>Sordariomycetes</taxon>
        <taxon>Hypocreomycetidae</taxon>
        <taxon>Hypocreales</taxon>
        <taxon>Bionectriaceae</taxon>
        <taxon>Clonostachys</taxon>
    </lineage>
</organism>
<keyword evidence="3" id="KW-1185">Reference proteome</keyword>
<feature type="region of interest" description="Disordered" evidence="1">
    <location>
        <begin position="458"/>
        <end position="546"/>
    </location>
</feature>
<dbReference type="EMBL" id="CABFNQ020000726">
    <property type="protein sequence ID" value="CAH0027154.1"/>
    <property type="molecule type" value="Genomic_DNA"/>
</dbReference>
<accession>A0A9N9VPN3</accession>
<evidence type="ECO:0008006" key="4">
    <source>
        <dbReference type="Google" id="ProtNLM"/>
    </source>
</evidence>
<feature type="compositionally biased region" description="Basic and acidic residues" evidence="1">
    <location>
        <begin position="269"/>
        <end position="287"/>
    </location>
</feature>
<feature type="compositionally biased region" description="Basic and acidic residues" evidence="1">
    <location>
        <begin position="511"/>
        <end position="522"/>
    </location>
</feature>
<gene>
    <name evidence="2" type="ORF">CRHIZ90672A_00003682</name>
</gene>
<dbReference type="Proteomes" id="UP000696573">
    <property type="component" value="Unassembled WGS sequence"/>
</dbReference>
<evidence type="ECO:0000313" key="3">
    <source>
        <dbReference type="Proteomes" id="UP000696573"/>
    </source>
</evidence>
<evidence type="ECO:0000313" key="2">
    <source>
        <dbReference type="EMBL" id="CAH0027154.1"/>
    </source>
</evidence>
<reference evidence="2" key="1">
    <citation type="submission" date="2021-10" db="EMBL/GenBank/DDBJ databases">
        <authorList>
            <person name="Piombo E."/>
        </authorList>
    </citation>
    <scope>NUCLEOTIDE SEQUENCE</scope>
</reference>
<comment type="caution">
    <text evidence="2">The sequence shown here is derived from an EMBL/GenBank/DDBJ whole genome shotgun (WGS) entry which is preliminary data.</text>
</comment>
<name>A0A9N9VPN3_9HYPO</name>
<sequence length="692" mass="77902">MGSQGIYLAALQCESLFEQDIAELQSRQDRLNSKAIILAGFLQNSHARFSAWASYMGVFADQDVSLDQRLRISELIQQMVLDMLEVLHSNLDLCTKSSKLTLCLKSSNAGYALVKALVSQMTRSPLEHESSKLHGSDIHELEDKIQKAKESIDGSVSRLHRLGATIRQSSTAGLASRVKAFTAKRSTTSLEKITALIVSNLHPGASIDLQKLLSRSILDRYFRLKYKQQHQRHLSRRRAMPKIDEDDLVLNTRNEKTVEVQPKVLPIRNLRESKELAPSKSHGERSKPSTLQESQVLNAIGDTETRSVATSASTVPMTDIRYPKPPKPESPWAGLTSCDWCAMAFENAEFKDPRWWRKHVDHDLKPYICLAKECSDTEVAFGRYGAWRSHMNQAHSTSWIKDVCIETQWKCDFDDIMHHDEESLKAHMKDSHQDLLTEEQIAEVASWSAVPVHPDTERCPLCQYSPQAEPGIPGASDEERRPSTSQSGTRGSILRRQRPAGGRRKKRPRVRFHDSQPIKLEDSDAESSGSTEVDNDESSKQPLNSRMRLERHISSHLKALSFMSLRLDAFQANEDGEDDEDMGSQRFLDDTSGSGDISGWDSNIDAMSLTFEDVGNKIELPPVDGIESDSDWENSDALPALGEMGELSSLFHPGFPLRRSPRFQLVPTDNGKFKVVWPWGEEDLDSAVYPRR</sequence>